<keyword evidence="3" id="KW-1185">Reference proteome</keyword>
<dbReference type="EMBL" id="RBKS01000001">
    <property type="protein sequence ID" value="RKR73283.1"/>
    <property type="molecule type" value="Genomic_DNA"/>
</dbReference>
<name>A0A495IBA5_9MICO</name>
<keyword evidence="1" id="KW-0812">Transmembrane</keyword>
<comment type="caution">
    <text evidence="2">The sequence shown here is derived from an EMBL/GenBank/DDBJ whole genome shotgun (WGS) entry which is preliminary data.</text>
</comment>
<sequence>MTEPGAEATTGDDGRQVSRRRPPQYWLLIVLITAEFLAVAGVTIGLVVELFATRPTSYAAGIAVIVMAIVAAVWLAFIVAGALRGRAWIRGASFVWQVLQFAIGIGCFQGLTATPVVGWLLVVPAVVVAVLLMLPSVRAVTGARG</sequence>
<feature type="transmembrane region" description="Helical" evidence="1">
    <location>
        <begin position="58"/>
        <end position="82"/>
    </location>
</feature>
<feature type="transmembrane region" description="Helical" evidence="1">
    <location>
        <begin position="94"/>
        <end position="111"/>
    </location>
</feature>
<evidence type="ECO:0000313" key="3">
    <source>
        <dbReference type="Proteomes" id="UP000280008"/>
    </source>
</evidence>
<dbReference type="RefSeq" id="WP_245981351.1">
    <property type="nucleotide sequence ID" value="NZ_RBKS01000001.1"/>
</dbReference>
<evidence type="ECO:0000313" key="2">
    <source>
        <dbReference type="EMBL" id="RKR73283.1"/>
    </source>
</evidence>
<accession>A0A495IBA5</accession>
<gene>
    <name evidence="2" type="ORF">C8E83_0373</name>
</gene>
<reference evidence="2 3" key="1">
    <citation type="submission" date="2018-10" db="EMBL/GenBank/DDBJ databases">
        <title>Sequencing the genomes of 1000 actinobacteria strains.</title>
        <authorList>
            <person name="Klenk H.-P."/>
        </authorList>
    </citation>
    <scope>NUCLEOTIDE SEQUENCE [LARGE SCALE GENOMIC DNA]</scope>
    <source>
        <strain evidence="2 3">DSM 17894</strain>
    </source>
</reference>
<protein>
    <submittedName>
        <fullName evidence="2">Uncharacterized protein</fullName>
    </submittedName>
</protein>
<keyword evidence="1" id="KW-1133">Transmembrane helix</keyword>
<evidence type="ECO:0000256" key="1">
    <source>
        <dbReference type="SAM" id="Phobius"/>
    </source>
</evidence>
<dbReference type="AlphaFoldDB" id="A0A495IBA5"/>
<feature type="transmembrane region" description="Helical" evidence="1">
    <location>
        <begin position="117"/>
        <end position="137"/>
    </location>
</feature>
<organism evidence="2 3">
    <name type="scientific">Frondihabitans australicus</name>
    <dbReference type="NCBI Taxonomy" id="386892"/>
    <lineage>
        <taxon>Bacteria</taxon>
        <taxon>Bacillati</taxon>
        <taxon>Actinomycetota</taxon>
        <taxon>Actinomycetes</taxon>
        <taxon>Micrococcales</taxon>
        <taxon>Microbacteriaceae</taxon>
        <taxon>Frondihabitans</taxon>
    </lineage>
</organism>
<feature type="transmembrane region" description="Helical" evidence="1">
    <location>
        <begin position="25"/>
        <end position="52"/>
    </location>
</feature>
<proteinExistence type="predicted"/>
<keyword evidence="1" id="KW-0472">Membrane</keyword>
<dbReference type="Proteomes" id="UP000280008">
    <property type="component" value="Unassembled WGS sequence"/>
</dbReference>